<dbReference type="Proteomes" id="UP000887159">
    <property type="component" value="Unassembled WGS sequence"/>
</dbReference>
<dbReference type="AlphaFoldDB" id="A0A8X6RNI1"/>
<reference evidence="1" key="1">
    <citation type="submission" date="2020-08" db="EMBL/GenBank/DDBJ databases">
        <title>Multicomponent nature underlies the extraordinary mechanical properties of spider dragline silk.</title>
        <authorList>
            <person name="Kono N."/>
            <person name="Nakamura H."/>
            <person name="Mori M."/>
            <person name="Yoshida Y."/>
            <person name="Ohtoshi R."/>
            <person name="Malay A.D."/>
            <person name="Moran D.A.P."/>
            <person name="Tomita M."/>
            <person name="Numata K."/>
            <person name="Arakawa K."/>
        </authorList>
    </citation>
    <scope>NUCLEOTIDE SEQUENCE</scope>
</reference>
<organism evidence="1 2">
    <name type="scientific">Trichonephila clavipes</name>
    <name type="common">Golden silk orbweaver</name>
    <name type="synonym">Nephila clavipes</name>
    <dbReference type="NCBI Taxonomy" id="2585209"/>
    <lineage>
        <taxon>Eukaryota</taxon>
        <taxon>Metazoa</taxon>
        <taxon>Ecdysozoa</taxon>
        <taxon>Arthropoda</taxon>
        <taxon>Chelicerata</taxon>
        <taxon>Arachnida</taxon>
        <taxon>Araneae</taxon>
        <taxon>Araneomorphae</taxon>
        <taxon>Entelegynae</taxon>
        <taxon>Araneoidea</taxon>
        <taxon>Nephilidae</taxon>
        <taxon>Trichonephila</taxon>
    </lineage>
</organism>
<dbReference type="Gene3D" id="2.40.70.10">
    <property type="entry name" value="Acid Proteases"/>
    <property type="match status" value="1"/>
</dbReference>
<sequence>MYVSGRTSVCSYFIRRNFYEDVMGHWSGEVIYIGRDIPKIFFYKQVKKSSTQVITAQGANCRNMRVIELNIRIRDFKKPWLFHVLANLEYPCILGTDFIGGLKIILDLDRKSLAIQESQVEDIKIDDGNLRVDLSETKLNVAANVLDNITFESIIGEKVNCAIIRDLVLSSPDQLIEEQKTDPELGHYYRYLENSEDSSVNAAICENWSRDFRLLEGFLFYAKYATSLGEMRIYIPQNF</sequence>
<protein>
    <submittedName>
        <fullName evidence="1">Uncharacterized protein</fullName>
    </submittedName>
</protein>
<accession>A0A8X6RNI1</accession>
<proteinExistence type="predicted"/>
<name>A0A8X6RNI1_TRICX</name>
<evidence type="ECO:0000313" key="1">
    <source>
        <dbReference type="EMBL" id="GFX94746.1"/>
    </source>
</evidence>
<dbReference type="EMBL" id="BMAU01021180">
    <property type="protein sequence ID" value="GFX94746.1"/>
    <property type="molecule type" value="Genomic_DNA"/>
</dbReference>
<dbReference type="InterPro" id="IPR021109">
    <property type="entry name" value="Peptidase_aspartic_dom_sf"/>
</dbReference>
<comment type="caution">
    <text evidence="1">The sequence shown here is derived from an EMBL/GenBank/DDBJ whole genome shotgun (WGS) entry which is preliminary data.</text>
</comment>
<keyword evidence="2" id="KW-1185">Reference proteome</keyword>
<evidence type="ECO:0000313" key="2">
    <source>
        <dbReference type="Proteomes" id="UP000887159"/>
    </source>
</evidence>
<gene>
    <name evidence="1" type="primary">NCL1_62324</name>
    <name evidence="1" type="ORF">TNCV_1636081</name>
</gene>